<evidence type="ECO:0000313" key="2">
    <source>
        <dbReference type="Proteomes" id="UP001279734"/>
    </source>
</evidence>
<name>A0AAD3S4L1_NEPGR</name>
<comment type="caution">
    <text evidence="1">The sequence shown here is derived from an EMBL/GenBank/DDBJ whole genome shotgun (WGS) entry which is preliminary data.</text>
</comment>
<proteinExistence type="predicted"/>
<dbReference type="EMBL" id="BSYO01000005">
    <property type="protein sequence ID" value="GMH04387.1"/>
    <property type="molecule type" value="Genomic_DNA"/>
</dbReference>
<gene>
    <name evidence="1" type="ORF">Nepgr_006226</name>
</gene>
<accession>A0AAD3S4L1</accession>
<dbReference type="AlphaFoldDB" id="A0AAD3S4L1"/>
<sequence>MRSVGKSLYWKMATSPTQRCPQSTRPVIPRSKSHFRIRDFSPPKFHPPSPRKVYRERETCLLHNTGVVGRSPFSFSQEEAGKGSSTKREVEIKLLCLGFGV</sequence>
<dbReference type="Proteomes" id="UP001279734">
    <property type="component" value="Unassembled WGS sequence"/>
</dbReference>
<evidence type="ECO:0000313" key="1">
    <source>
        <dbReference type="EMBL" id="GMH04387.1"/>
    </source>
</evidence>
<keyword evidence="2" id="KW-1185">Reference proteome</keyword>
<protein>
    <submittedName>
        <fullName evidence="1">Uncharacterized protein</fullName>
    </submittedName>
</protein>
<reference evidence="1" key="1">
    <citation type="submission" date="2023-05" db="EMBL/GenBank/DDBJ databases">
        <title>Nepenthes gracilis genome sequencing.</title>
        <authorList>
            <person name="Fukushima K."/>
        </authorList>
    </citation>
    <scope>NUCLEOTIDE SEQUENCE</scope>
    <source>
        <strain evidence="1">SING2019-196</strain>
    </source>
</reference>
<organism evidence="1 2">
    <name type="scientific">Nepenthes gracilis</name>
    <name type="common">Slender pitcher plant</name>
    <dbReference type="NCBI Taxonomy" id="150966"/>
    <lineage>
        <taxon>Eukaryota</taxon>
        <taxon>Viridiplantae</taxon>
        <taxon>Streptophyta</taxon>
        <taxon>Embryophyta</taxon>
        <taxon>Tracheophyta</taxon>
        <taxon>Spermatophyta</taxon>
        <taxon>Magnoliopsida</taxon>
        <taxon>eudicotyledons</taxon>
        <taxon>Gunneridae</taxon>
        <taxon>Pentapetalae</taxon>
        <taxon>Caryophyllales</taxon>
        <taxon>Nepenthaceae</taxon>
        <taxon>Nepenthes</taxon>
    </lineage>
</organism>